<dbReference type="EMBL" id="PJNE01000001">
    <property type="protein sequence ID" value="PKW25276.1"/>
    <property type="molecule type" value="Genomic_DNA"/>
</dbReference>
<feature type="domain" description="Alpha/beta hydrolase fold-3" evidence="2">
    <location>
        <begin position="71"/>
        <end position="264"/>
    </location>
</feature>
<dbReference type="GO" id="GO:0016787">
    <property type="term" value="F:hydrolase activity"/>
    <property type="evidence" value="ECO:0007669"/>
    <property type="project" value="UniProtKB-KW"/>
</dbReference>
<dbReference type="PANTHER" id="PTHR48081">
    <property type="entry name" value="AB HYDROLASE SUPERFAMILY PROTEIN C4A8.06C"/>
    <property type="match status" value="1"/>
</dbReference>
<keyword evidence="4" id="KW-1185">Reference proteome</keyword>
<dbReference type="Proteomes" id="UP000233781">
    <property type="component" value="Unassembled WGS sequence"/>
</dbReference>
<protein>
    <submittedName>
        <fullName evidence="3">Acetyl esterase/lipase</fullName>
    </submittedName>
</protein>
<keyword evidence="1" id="KW-0378">Hydrolase</keyword>
<dbReference type="InterPro" id="IPR050300">
    <property type="entry name" value="GDXG_lipolytic_enzyme"/>
</dbReference>
<evidence type="ECO:0000313" key="3">
    <source>
        <dbReference type="EMBL" id="PKW25276.1"/>
    </source>
</evidence>
<dbReference type="AlphaFoldDB" id="A0A2N3YEL5"/>
<dbReference type="OrthoDB" id="9803828at2"/>
<gene>
    <name evidence="3" type="ORF">ATL31_0062</name>
</gene>
<comment type="caution">
    <text evidence="3">The sequence shown here is derived from an EMBL/GenBank/DDBJ whole genome shotgun (WGS) entry which is preliminary data.</text>
</comment>
<dbReference type="SUPFAM" id="SSF53474">
    <property type="entry name" value="alpha/beta-Hydrolases"/>
    <property type="match status" value="1"/>
</dbReference>
<evidence type="ECO:0000256" key="1">
    <source>
        <dbReference type="ARBA" id="ARBA00022801"/>
    </source>
</evidence>
<dbReference type="PANTHER" id="PTHR48081:SF8">
    <property type="entry name" value="ALPHA_BETA HYDROLASE FOLD-3 DOMAIN-CONTAINING PROTEIN-RELATED"/>
    <property type="match status" value="1"/>
</dbReference>
<proteinExistence type="predicted"/>
<evidence type="ECO:0000259" key="2">
    <source>
        <dbReference type="Pfam" id="PF07859"/>
    </source>
</evidence>
<dbReference type="RefSeq" id="WP_101394015.1">
    <property type="nucleotide sequence ID" value="NZ_PJNE01000001.1"/>
</dbReference>
<sequence>MTSWQTLVARARLRATRKHRYRTVEAGRHSMAHGYPAAPVPEGLAARATTASFDGGELVTVSGSGEGPGALVLLHGGAFINGIQAQHWGLVEHLVESTGRTVHVPRYPLAPAAVHTDAWRFLDAATARLGEEAPLYLVGDSAGGTLALLMAQRHRGDGLVAGLTLVAPWLDLSLGNPEVERLARQDPWLTPAGMRPIARQWAGGLDPADPSVSPLFGPLGDLPPTLVLVGSHDICRADCDRLRELAPADADLVVHVEPGSPHDYPLLPTPEGARGRADITRHVLRTLGAGVRRG</sequence>
<reference evidence="3 4" key="1">
    <citation type="submission" date="2017-12" db="EMBL/GenBank/DDBJ databases">
        <title>Sequencing the genomes of 1000 Actinobacteria strains.</title>
        <authorList>
            <person name="Klenk H.-P."/>
        </authorList>
    </citation>
    <scope>NUCLEOTIDE SEQUENCE [LARGE SCALE GENOMIC DNA]</scope>
    <source>
        <strain evidence="3 4">DSM 12806</strain>
    </source>
</reference>
<dbReference type="InterPro" id="IPR013094">
    <property type="entry name" value="AB_hydrolase_3"/>
</dbReference>
<dbReference type="Pfam" id="PF07859">
    <property type="entry name" value="Abhydrolase_3"/>
    <property type="match status" value="1"/>
</dbReference>
<dbReference type="InterPro" id="IPR029058">
    <property type="entry name" value="AB_hydrolase_fold"/>
</dbReference>
<evidence type="ECO:0000313" key="4">
    <source>
        <dbReference type="Proteomes" id="UP000233781"/>
    </source>
</evidence>
<dbReference type="Gene3D" id="3.40.50.1820">
    <property type="entry name" value="alpha/beta hydrolase"/>
    <property type="match status" value="1"/>
</dbReference>
<accession>A0A2N3YEL5</accession>
<organism evidence="3 4">
    <name type="scientific">Phycicoccus duodecadis</name>
    <dbReference type="NCBI Taxonomy" id="173053"/>
    <lineage>
        <taxon>Bacteria</taxon>
        <taxon>Bacillati</taxon>
        <taxon>Actinomycetota</taxon>
        <taxon>Actinomycetes</taxon>
        <taxon>Micrococcales</taxon>
        <taxon>Intrasporangiaceae</taxon>
        <taxon>Phycicoccus</taxon>
    </lineage>
</organism>
<name>A0A2N3YEL5_9MICO</name>